<evidence type="ECO:0000259" key="9">
    <source>
        <dbReference type="Pfam" id="PF22700"/>
    </source>
</evidence>
<dbReference type="EC" id="4.1.1.33" evidence="2"/>
<organism evidence="10">
    <name type="scientific">Streptomyces sp. WT6</name>
    <dbReference type="NCBI Taxonomy" id="1486372"/>
    <lineage>
        <taxon>Bacteria</taxon>
        <taxon>Bacillati</taxon>
        <taxon>Actinomycetota</taxon>
        <taxon>Actinomycetes</taxon>
        <taxon>Kitasatosporales</taxon>
        <taxon>Streptomycetaceae</taxon>
        <taxon>Streptomyces</taxon>
    </lineage>
</organism>
<dbReference type="InterPro" id="IPR020568">
    <property type="entry name" value="Ribosomal_Su5_D2-typ_SF"/>
</dbReference>
<feature type="domain" description="Mvd1 C-terminal" evidence="8">
    <location>
        <begin position="184"/>
        <end position="312"/>
    </location>
</feature>
<dbReference type="Pfam" id="PF22700">
    <property type="entry name" value="MVD-like_N"/>
    <property type="match status" value="1"/>
</dbReference>
<gene>
    <name evidence="10" type="ORF">wt6.18c</name>
</gene>
<dbReference type="GO" id="GO:0005524">
    <property type="term" value="F:ATP binding"/>
    <property type="evidence" value="ECO:0007669"/>
    <property type="project" value="UniProtKB-KW"/>
</dbReference>
<evidence type="ECO:0000256" key="2">
    <source>
        <dbReference type="ARBA" id="ARBA00012296"/>
    </source>
</evidence>
<keyword evidence="5" id="KW-0067">ATP-binding</keyword>
<dbReference type="PIRSF" id="PIRSF015950">
    <property type="entry name" value="Mev_P_decrbx"/>
    <property type="match status" value="1"/>
</dbReference>
<proteinExistence type="inferred from homology"/>
<dbReference type="Gene3D" id="3.30.70.890">
    <property type="entry name" value="GHMP kinase, C-terminal domain"/>
    <property type="match status" value="1"/>
</dbReference>
<keyword evidence="6" id="KW-0443">Lipid metabolism</keyword>
<accession>A0A023PXW8</accession>
<dbReference type="GO" id="GO:0019287">
    <property type="term" value="P:isopentenyl diphosphate biosynthetic process, mevalonate pathway"/>
    <property type="evidence" value="ECO:0007669"/>
    <property type="project" value="InterPro"/>
</dbReference>
<keyword evidence="7" id="KW-0456">Lyase</keyword>
<dbReference type="EMBL" id="KJ411867">
    <property type="protein sequence ID" value="AHX39395.1"/>
    <property type="molecule type" value="Genomic_DNA"/>
</dbReference>
<dbReference type="PANTHER" id="PTHR10977">
    <property type="entry name" value="DIPHOSPHOMEVALONATE DECARBOXYLASE"/>
    <property type="match status" value="1"/>
</dbReference>
<dbReference type="InterPro" id="IPR053859">
    <property type="entry name" value="MVD-like_N"/>
</dbReference>
<dbReference type="PANTHER" id="PTHR10977:SF3">
    <property type="entry name" value="DIPHOSPHOMEVALONATE DECARBOXYLASE"/>
    <property type="match status" value="1"/>
</dbReference>
<protein>
    <recommendedName>
        <fullName evidence="2">diphosphomevalonate decarboxylase</fullName>
        <ecNumber evidence="2">4.1.1.33</ecNumber>
    </recommendedName>
</protein>
<evidence type="ECO:0000256" key="3">
    <source>
        <dbReference type="ARBA" id="ARBA00022516"/>
    </source>
</evidence>
<dbReference type="Pfam" id="PF18376">
    <property type="entry name" value="MDD_C"/>
    <property type="match status" value="1"/>
</dbReference>
<dbReference type="NCBIfam" id="TIGR01240">
    <property type="entry name" value="mevDPdecarb"/>
    <property type="match status" value="1"/>
</dbReference>
<dbReference type="InterPro" id="IPR014721">
    <property type="entry name" value="Ribsml_uS5_D2-typ_fold_subgr"/>
</dbReference>
<evidence type="ECO:0000256" key="4">
    <source>
        <dbReference type="ARBA" id="ARBA00022741"/>
    </source>
</evidence>
<comment type="similarity">
    <text evidence="1">Belongs to the diphosphomevalonate decarboxylase family.</text>
</comment>
<evidence type="ECO:0000313" key="10">
    <source>
        <dbReference type="EMBL" id="AHX39395.1"/>
    </source>
</evidence>
<dbReference type="SUPFAM" id="SSF54211">
    <property type="entry name" value="Ribosomal protein S5 domain 2-like"/>
    <property type="match status" value="1"/>
</dbReference>
<dbReference type="AlphaFoldDB" id="A0A023PXW8"/>
<evidence type="ECO:0000256" key="5">
    <source>
        <dbReference type="ARBA" id="ARBA00022840"/>
    </source>
</evidence>
<reference evidence="10" key="1">
    <citation type="submission" date="2014-02" db="EMBL/GenBank/DDBJ databases">
        <title>Streptomyces sp. WT6 mevalonate pathway gene cluster, complete sequence.</title>
        <authorList>
            <person name="Wang T."/>
            <person name="Qin Z."/>
        </authorList>
    </citation>
    <scope>NUCLEOTIDE SEQUENCE</scope>
    <source>
        <strain evidence="10">WT6</strain>
    </source>
</reference>
<sequence>MITSTSVTAVAHPNIALVKYWGKRDENLILPCADSLSVTLDVYPTTTTVRLLPLASGDIVLINDKAAHGEQLNRVTAFLDLVRERAALPVSAAVSTHTTVPLGAGLASSAAGFAALARAASIAFGLGLDDRALSRLARRGSGSAARSVYGSYVQWYAGAADAPDPDTASYAEPVEGVTLGLALVVVLVDSGPKPISSREAMRRTQSTSPIYPRWLDRTHHQVRLLRRALVDGDLESVGRIAEDNALSMHATMESASPPVVYRTDASHQVLADVRRLRRGGEGVWATMDAGPNVKVLCSSSDASRISTELREMTGLRTFVACPGPGATVLRPEKSP</sequence>
<dbReference type="InterPro" id="IPR036554">
    <property type="entry name" value="GHMP_kinase_C_sf"/>
</dbReference>
<evidence type="ECO:0000256" key="1">
    <source>
        <dbReference type="ARBA" id="ARBA00008831"/>
    </source>
</evidence>
<keyword evidence="4" id="KW-0547">Nucleotide-binding</keyword>
<evidence type="ECO:0000259" key="8">
    <source>
        <dbReference type="Pfam" id="PF18376"/>
    </source>
</evidence>
<dbReference type="SUPFAM" id="SSF55060">
    <property type="entry name" value="GHMP Kinase, C-terminal domain"/>
    <property type="match status" value="1"/>
</dbReference>
<dbReference type="GO" id="GO:0004163">
    <property type="term" value="F:diphosphomevalonate decarboxylase activity"/>
    <property type="evidence" value="ECO:0007669"/>
    <property type="project" value="UniProtKB-EC"/>
</dbReference>
<dbReference type="InterPro" id="IPR029765">
    <property type="entry name" value="Mev_diP_decarb"/>
</dbReference>
<evidence type="ECO:0000256" key="7">
    <source>
        <dbReference type="ARBA" id="ARBA00023239"/>
    </source>
</evidence>
<dbReference type="InterPro" id="IPR041431">
    <property type="entry name" value="Mvd1_C"/>
</dbReference>
<feature type="domain" description="Diphosphomevalonate decarboxylase-like N-terminal" evidence="9">
    <location>
        <begin position="11"/>
        <end position="161"/>
    </location>
</feature>
<evidence type="ECO:0000256" key="6">
    <source>
        <dbReference type="ARBA" id="ARBA00023098"/>
    </source>
</evidence>
<keyword evidence="3" id="KW-0444">Lipid biosynthesis</keyword>
<dbReference type="GO" id="GO:0005829">
    <property type="term" value="C:cytosol"/>
    <property type="evidence" value="ECO:0007669"/>
    <property type="project" value="InterPro"/>
</dbReference>
<dbReference type="InterPro" id="IPR005935">
    <property type="entry name" value="Mev_decarb"/>
</dbReference>
<name>A0A023PXW8_9ACTN</name>
<dbReference type="FunFam" id="3.30.230.10:FF:000072">
    <property type="entry name" value="Diphosphomevalonate decarboxylase"/>
    <property type="match status" value="1"/>
</dbReference>
<dbReference type="Gene3D" id="3.30.230.10">
    <property type="match status" value="1"/>
</dbReference>